<evidence type="ECO:0000313" key="2">
    <source>
        <dbReference type="Proteomes" id="UP000317650"/>
    </source>
</evidence>
<gene>
    <name evidence="1" type="ORF">C4D60_Mb07t05100</name>
</gene>
<comment type="caution">
    <text evidence="1">The sequence shown here is derived from an EMBL/GenBank/DDBJ whole genome shotgun (WGS) entry which is preliminary data.</text>
</comment>
<dbReference type="Proteomes" id="UP000317650">
    <property type="component" value="Chromosome 7"/>
</dbReference>
<organism evidence="1 2">
    <name type="scientific">Musa balbisiana</name>
    <name type="common">Banana</name>
    <dbReference type="NCBI Taxonomy" id="52838"/>
    <lineage>
        <taxon>Eukaryota</taxon>
        <taxon>Viridiplantae</taxon>
        <taxon>Streptophyta</taxon>
        <taxon>Embryophyta</taxon>
        <taxon>Tracheophyta</taxon>
        <taxon>Spermatophyta</taxon>
        <taxon>Magnoliopsida</taxon>
        <taxon>Liliopsida</taxon>
        <taxon>Zingiberales</taxon>
        <taxon>Musaceae</taxon>
        <taxon>Musa</taxon>
    </lineage>
</organism>
<reference evidence="1 2" key="1">
    <citation type="journal article" date="2019" name="Nat. Plants">
        <title>Genome sequencing of Musa balbisiana reveals subgenome evolution and function divergence in polyploid bananas.</title>
        <authorList>
            <person name="Yao X."/>
        </authorList>
    </citation>
    <scope>NUCLEOTIDE SEQUENCE [LARGE SCALE GENOMIC DNA]</scope>
    <source>
        <strain evidence="2">cv. DH-PKW</strain>
        <tissue evidence="1">Leaves</tissue>
    </source>
</reference>
<proteinExistence type="predicted"/>
<name>A0A4V4H6F5_MUSBA</name>
<dbReference type="EMBL" id="PYDT01000005">
    <property type="protein sequence ID" value="THU59726.1"/>
    <property type="molecule type" value="Genomic_DNA"/>
</dbReference>
<protein>
    <submittedName>
        <fullName evidence="1">Uncharacterized protein</fullName>
    </submittedName>
</protein>
<keyword evidence="2" id="KW-1185">Reference proteome</keyword>
<sequence>MVVGTMITGEEMLDMLDKVNLKIIIRRIRAIMAMFVPPAPAAYGSPVGKFPSRFLVHVVNSFFSVRLPVAMVAPVLTLLCMDLLLQTGCGYKLDNLFEGFCVLSTAMHSSTVVFS</sequence>
<dbReference type="AlphaFoldDB" id="A0A4V4H6F5"/>
<evidence type="ECO:0000313" key="1">
    <source>
        <dbReference type="EMBL" id="THU59726.1"/>
    </source>
</evidence>
<accession>A0A4V4H6F5</accession>